<feature type="transmembrane region" description="Helical" evidence="8">
    <location>
        <begin position="3448"/>
        <end position="3470"/>
    </location>
</feature>
<evidence type="ECO:0000256" key="3">
    <source>
        <dbReference type="ARBA" id="ARBA00022692"/>
    </source>
</evidence>
<feature type="domain" description="TNFR-Cys" evidence="9">
    <location>
        <begin position="3181"/>
        <end position="3223"/>
    </location>
</feature>
<dbReference type="GO" id="GO:0005261">
    <property type="term" value="F:monoatomic cation channel activity"/>
    <property type="evidence" value="ECO:0007669"/>
    <property type="project" value="TreeGrafter"/>
</dbReference>
<dbReference type="Proteomes" id="UP000011087">
    <property type="component" value="Unassembled WGS sequence"/>
</dbReference>
<dbReference type="EnsemblProtists" id="EKX43891">
    <property type="protein sequence ID" value="EKX43891"/>
    <property type="gene ID" value="GUITHDRAFT_110009"/>
</dbReference>
<evidence type="ECO:0000256" key="1">
    <source>
        <dbReference type="ARBA" id="ARBA00004370"/>
    </source>
</evidence>
<keyword evidence="4" id="KW-0677">Repeat</keyword>
<dbReference type="OrthoDB" id="10048028at2759"/>
<organism evidence="11">
    <name type="scientific">Guillardia theta (strain CCMP2712)</name>
    <name type="common">Cryptophyte</name>
    <dbReference type="NCBI Taxonomy" id="905079"/>
    <lineage>
        <taxon>Eukaryota</taxon>
        <taxon>Cryptophyceae</taxon>
        <taxon>Pyrenomonadales</taxon>
        <taxon>Geminigeraceae</taxon>
        <taxon>Guillardia</taxon>
    </lineage>
</organism>
<dbReference type="PANTHER" id="PTHR46730:SF1">
    <property type="entry name" value="PLAT DOMAIN-CONTAINING PROTEIN"/>
    <property type="match status" value="1"/>
</dbReference>
<feature type="disulfide bond" evidence="7">
    <location>
        <begin position="197"/>
        <end position="215"/>
    </location>
</feature>
<reference evidence="12" key="3">
    <citation type="submission" date="2015-06" db="UniProtKB">
        <authorList>
            <consortium name="EnsemblProtists"/>
        </authorList>
    </citation>
    <scope>IDENTIFICATION</scope>
</reference>
<dbReference type="PROSITE" id="PS51111">
    <property type="entry name" value="REJ"/>
    <property type="match status" value="1"/>
</dbReference>
<keyword evidence="5 8" id="KW-1133">Transmembrane helix</keyword>
<dbReference type="HOGENOM" id="CLU_225164_0_0_1"/>
<dbReference type="Pfam" id="PF00020">
    <property type="entry name" value="TNFR_c6"/>
    <property type="match status" value="1"/>
</dbReference>
<dbReference type="CDD" id="cd00185">
    <property type="entry name" value="TNFRSF"/>
    <property type="match status" value="1"/>
</dbReference>
<reference evidence="11 13" key="1">
    <citation type="journal article" date="2012" name="Nature">
        <title>Algal genomes reveal evolutionary mosaicism and the fate of nucleomorphs.</title>
        <authorList>
            <consortium name="DOE Joint Genome Institute"/>
            <person name="Curtis B.A."/>
            <person name="Tanifuji G."/>
            <person name="Burki F."/>
            <person name="Gruber A."/>
            <person name="Irimia M."/>
            <person name="Maruyama S."/>
            <person name="Arias M.C."/>
            <person name="Ball S.G."/>
            <person name="Gile G.H."/>
            <person name="Hirakawa Y."/>
            <person name="Hopkins J.F."/>
            <person name="Kuo A."/>
            <person name="Rensing S.A."/>
            <person name="Schmutz J."/>
            <person name="Symeonidi A."/>
            <person name="Elias M."/>
            <person name="Eveleigh R.J."/>
            <person name="Herman E.K."/>
            <person name="Klute M.J."/>
            <person name="Nakayama T."/>
            <person name="Obornik M."/>
            <person name="Reyes-Prieto A."/>
            <person name="Armbrust E.V."/>
            <person name="Aves S.J."/>
            <person name="Beiko R.G."/>
            <person name="Coutinho P."/>
            <person name="Dacks J.B."/>
            <person name="Durnford D.G."/>
            <person name="Fast N.M."/>
            <person name="Green B.R."/>
            <person name="Grisdale C.J."/>
            <person name="Hempel F."/>
            <person name="Henrissat B."/>
            <person name="Hoppner M.P."/>
            <person name="Ishida K."/>
            <person name="Kim E."/>
            <person name="Koreny L."/>
            <person name="Kroth P.G."/>
            <person name="Liu Y."/>
            <person name="Malik S.B."/>
            <person name="Maier U.G."/>
            <person name="McRose D."/>
            <person name="Mock T."/>
            <person name="Neilson J.A."/>
            <person name="Onodera N.T."/>
            <person name="Poole A.M."/>
            <person name="Pritham E.J."/>
            <person name="Richards T.A."/>
            <person name="Rocap G."/>
            <person name="Roy S.W."/>
            <person name="Sarai C."/>
            <person name="Schaack S."/>
            <person name="Shirato S."/>
            <person name="Slamovits C.H."/>
            <person name="Spencer D.F."/>
            <person name="Suzuki S."/>
            <person name="Worden A.Z."/>
            <person name="Zauner S."/>
            <person name="Barry K."/>
            <person name="Bell C."/>
            <person name="Bharti A.K."/>
            <person name="Crow J.A."/>
            <person name="Grimwood J."/>
            <person name="Kramer R."/>
            <person name="Lindquist E."/>
            <person name="Lucas S."/>
            <person name="Salamov A."/>
            <person name="McFadden G.I."/>
            <person name="Lane C.E."/>
            <person name="Keeling P.J."/>
            <person name="Gray M.W."/>
            <person name="Grigoriev I.V."/>
            <person name="Archibald J.M."/>
        </authorList>
    </citation>
    <scope>NUCLEOTIDE SEQUENCE</scope>
    <source>
        <strain evidence="11 13">CCMP2712</strain>
    </source>
</reference>
<feature type="domain" description="REJ" evidence="10">
    <location>
        <begin position="2394"/>
        <end position="2766"/>
    </location>
</feature>
<feature type="repeat" description="TNFR-Cys" evidence="7">
    <location>
        <begin position="3181"/>
        <end position="3223"/>
    </location>
</feature>
<feature type="disulfide bond" evidence="7">
    <location>
        <begin position="3202"/>
        <end position="3215"/>
    </location>
</feature>
<feature type="disulfide bond" evidence="7">
    <location>
        <begin position="90"/>
        <end position="103"/>
    </location>
</feature>
<keyword evidence="7" id="KW-1015">Disulfide bond</keyword>
<feature type="disulfide bond" evidence="7">
    <location>
        <begin position="194"/>
        <end position="207"/>
    </location>
</feature>
<dbReference type="GO" id="GO:0005886">
    <property type="term" value="C:plasma membrane"/>
    <property type="evidence" value="ECO:0007669"/>
    <property type="project" value="TreeGrafter"/>
</dbReference>
<reference evidence="13" key="2">
    <citation type="submission" date="2012-11" db="EMBL/GenBank/DDBJ databases">
        <authorList>
            <person name="Kuo A."/>
            <person name="Curtis B.A."/>
            <person name="Tanifuji G."/>
            <person name="Burki F."/>
            <person name="Gruber A."/>
            <person name="Irimia M."/>
            <person name="Maruyama S."/>
            <person name="Arias M.C."/>
            <person name="Ball S.G."/>
            <person name="Gile G.H."/>
            <person name="Hirakawa Y."/>
            <person name="Hopkins J.F."/>
            <person name="Rensing S.A."/>
            <person name="Schmutz J."/>
            <person name="Symeonidi A."/>
            <person name="Elias M."/>
            <person name="Eveleigh R.J."/>
            <person name="Herman E.K."/>
            <person name="Klute M.J."/>
            <person name="Nakayama T."/>
            <person name="Obornik M."/>
            <person name="Reyes-Prieto A."/>
            <person name="Armbrust E.V."/>
            <person name="Aves S.J."/>
            <person name="Beiko R.G."/>
            <person name="Coutinho P."/>
            <person name="Dacks J.B."/>
            <person name="Durnford D.G."/>
            <person name="Fast N.M."/>
            <person name="Green B.R."/>
            <person name="Grisdale C."/>
            <person name="Hempe F."/>
            <person name="Henrissat B."/>
            <person name="Hoppner M.P."/>
            <person name="Ishida K.-I."/>
            <person name="Kim E."/>
            <person name="Koreny L."/>
            <person name="Kroth P.G."/>
            <person name="Liu Y."/>
            <person name="Malik S.-B."/>
            <person name="Maier U.G."/>
            <person name="McRose D."/>
            <person name="Mock T."/>
            <person name="Neilson J.A."/>
            <person name="Onodera N.T."/>
            <person name="Poole A.M."/>
            <person name="Pritham E.J."/>
            <person name="Richards T.A."/>
            <person name="Rocap G."/>
            <person name="Roy S.W."/>
            <person name="Sarai C."/>
            <person name="Schaack S."/>
            <person name="Shirato S."/>
            <person name="Slamovits C.H."/>
            <person name="Spencer D.F."/>
            <person name="Suzuki S."/>
            <person name="Worden A.Z."/>
            <person name="Zauner S."/>
            <person name="Barry K."/>
            <person name="Bell C."/>
            <person name="Bharti A.K."/>
            <person name="Crow J.A."/>
            <person name="Grimwood J."/>
            <person name="Kramer R."/>
            <person name="Lindquist E."/>
            <person name="Lucas S."/>
            <person name="Salamov A."/>
            <person name="McFadden G.I."/>
            <person name="Lane C.E."/>
            <person name="Keeling P.J."/>
            <person name="Gray M.W."/>
            <person name="Grigoriev I.V."/>
            <person name="Archibald J.M."/>
        </authorList>
    </citation>
    <scope>NUCLEOTIDE SEQUENCE</scope>
    <source>
        <strain evidence="13">CCMP2712</strain>
    </source>
</reference>
<evidence type="ECO:0000259" key="9">
    <source>
        <dbReference type="PROSITE" id="PS50050"/>
    </source>
</evidence>
<comment type="similarity">
    <text evidence="2">Belongs to the polycystin family.</text>
</comment>
<feature type="repeat" description="TNFR-Cys" evidence="7">
    <location>
        <begin position="62"/>
        <end position="111"/>
    </location>
</feature>
<dbReference type="SMART" id="SM00208">
    <property type="entry name" value="TNFR"/>
    <property type="match status" value="4"/>
</dbReference>
<evidence type="ECO:0000313" key="12">
    <source>
        <dbReference type="EnsemblProtists" id="EKX43891"/>
    </source>
</evidence>
<dbReference type="eggNOG" id="ENOG502SACB">
    <property type="taxonomic scope" value="Eukaryota"/>
</dbReference>
<dbReference type="KEGG" id="gtt:GUITHDRAFT_110009"/>
<dbReference type="EMBL" id="JH993007">
    <property type="protein sequence ID" value="EKX43891.1"/>
    <property type="molecule type" value="Genomic_DNA"/>
</dbReference>
<evidence type="ECO:0000256" key="6">
    <source>
        <dbReference type="ARBA" id="ARBA00023136"/>
    </source>
</evidence>
<dbReference type="PROSITE" id="PS50050">
    <property type="entry name" value="TNFR_NGFR_2"/>
    <property type="match status" value="4"/>
</dbReference>
<keyword evidence="3 8" id="KW-0812">Transmembrane</keyword>
<sequence>MSNGTCRGCRECGEGEYKAGGCNGTSDTTCRNCSAIACEDGKYLAGCGRGSEGECRACPAEACMAGEYLTGAGEYLTGCGGRSNGTCRGCRKCGEGEYKAGGCNGTSDTTCRNCSAIACEDGKYLAGDVPGMSGVQGGRVHAGGCNGTSDTTCRNCSHVVCGAGRYLQTCGFGLIDAFYRSGCGNGSMGECLGCKVCSSFQYEVSSCSQSADRVCSDCNLRPCNVGEYLQGCGNGSAGTCTQCHRCLSNQFVTSNCTKFQNTNCSDCRACSGTQYEYSACSQYSNRVCHECSEIQCPPGTYLAGCGNGSKGTCWEFPSVVSVTPSSGCSGRSFVARIVIRSPQIEDLPITRVSSPSMNTTALSPQYDTSKQIISLDVVIESGPSLMGVYGIDVMLCQHSPCVRNTSFLVELISQTAVTLIDSFPSSGYRFSYTPYIVRLSNVPAGLTATAVRIVISPTNESIDASSVTYEASPFCSNLATIQFLLPPMSASAAVRPTIIGSLSRRSSTFRLELQEFQYIAAPSVEVASMFPTTGGVSQPVRIQISIQNFPETDAAGNGCTDVGVLFVSASLTNATSLSGRLESCQRQKASYMLGPMTVDVSSPSGDSVSPGYANVIVYHKRYSTSMVNVKNTDAKATFDSFLFFNDRKARIYLILNEYGDTGVNTIRAKGSTTTRVSLFIENIDSSVMPSEYTIMVGKYRYRNNCTSYSDCFPVLLVSLNAETRTGIIKFEVQANMIEGVVSAGTVGGILVYGVVDCPTSCCQQMSCDTACRPYVSNCFTVSYYDDREPYVQYVSSSQGPDTGGNSIDIGIANFPLVTTKNLIIQIAGKNQSTSNWLLLRSVIEVTEVRVFPSPFDVGSNAQQTVEVRILPTSNLLKAVRFNYTYIASPQQLNSVSATSGPSTGCQAIKVEIGYFRYPTAIESCIDVPSQCLTVQFGSTILADAPAATTCDRLAGTVSISKLSSRLSCVLNIITPATAPGEVAVVMKATGCGASCQQSRFSFFQQDMSVLGIVNPIPTQGSAQSASLYEDIYLVNFPWETYSALTAGVKGSVTMAASIDSPPSRVDDKVTRIRVKLPAYPALEHVLVSINVTSGSLVKSVNFDYTFFDGFALRILSMNPDGVPVSTSVFGRTLAYRTEVTLLLANCPQDLKAGQLNVTVNGYTSQVVSLSNEATCQPGVPDCNRTRLKVLLAPLSSLGNATVKLMVWNGSGVSSYLRSVATYLPCNYETFCSLQEVPDVLLLQGVSAAQCDAQFCVKQVLVPDASILSVNQTVGVATGGNKVLVEFSNFPSLQPADIEIMLRIPDIQLIVATESLSLARGSSLQGSTGSLVMTIPSVRIDEDQLATVTLTLTLGSAIRTASFQYQYLRLLSGNATVRSFSPTTIMRTDDLTLQAELVNVPQLKVPYNASSILYSLASSSLSQQSMPTSTIFASNSKSTNLLIRVAAPKSGWSVGLISISVCYRASLEVCALYGLGAKDCTGEVLCARGAKMQITVQDTPPPRLMRFYPTSGPTDVNTAVQFTVAYLRPGTSVTELNVSLHTTQNEVKMVSVVSISLKNPSCLYPECAVHDVDILMPALQGYVGIAQVTVTYQYKTVSFDFQYVASNAPKIRLFQPSSQYICKQPSSVSCQAQSSRASILVENFMPPCASSQCTAEQAGINITFTVRSVSSSTASVVLGVVNGLLQLSFVVPPSFLPGACSVEIANGTKKVQYNDFAYLIPQAQVDPVDCPVDGGIQMNVSAWGLLPSPGNLSVSVQSTQIVGWTLRQYSSPWNYVYLSYVAPAAQSIGSAIGVVGNGYDLSSAKFYFDYVNRPAISSLVPNVATSQGRTYPSLVGDQAYMTTLTIVNFPIVKSPAEVSLKFGSVECQCVLPSCSLYCGIVRLTSTSAYTEMQIVVPPASAVLGGMNSGQTSVSVRQVNTGALRGFIREASTSFTYYKPTPAVKLVRFCRTCNPGSMCIVNGVCGNGKSPQTGYVTWSDLQQSNGNIVEVAVENIEDWIAVSIAKDGTFVGSAGFVVTFGSDEGVVDASSGLRSVTVVDAHSAIFQTKIPAIQGIGSIACTVSLRTSESSMLSWTVAFQMQVVDDRRELKCVSRSCVASVTNPSPLIASIKNIPLTTRSAAQDQLVIMIGSLRADFTVVSCNTTMVIISVNPPEYTCSACTVSAGSSTVTFQATMRSDPSIVARTDFVYWASPKVTRASFDSTAAFITVTLDQATDGRSLMQASGSSCDGFVGSEAGLLGQTAPRCVWTTDQAFNIFLSPGATVLPSSLITVRGIRSVNQVSMPMLAAVRVEKPLSPLYPSVQISAPQEVDPCSPLTVRALAKSARQLSYTWRCLNDDGLNTFLASLLPSTSIIQFEAGVAEMASTGKTYTIGVTVKDFLGFSSKEAVTSITKKAFPSPTVVFTPQSPLSTFVDQDVTITATAVFSSCPVAKNDMIFQWSQSSGVAVSTSYVPSSTSQLWIPKYELQAGNTYTFDVSVSLQGDSSVSTTASFTLTIGNLPLMGAIAGGDLIQMSEVSELRLDASSSRDFDVKKGVDQGLTYDWSCYFSDGTFSMPCLNKNQQLLELPSGAQLVVPGGSLTDTGELFYTFSLVVSKGDKTPSTASKRVQVTKAFVPAVMLTSNVQTYDGAMGIVNQGDKLVYEASCPYPSALYVWTIAPAPNVGYDVASVFPFGRNGAIFLMESGSSALSQGLTYSIAVECSVNGSVGTSSSSFLVNTPPQGGTCYACLVSDSGSCTKQGRPLLDEFVVTCANWIDPDTPLTYEFGFSYVQDGETITKWFQPTTLPYLIMRLPSSSAIQMNAIVSDGRGAFTSVMQDTVKTVTTGRRLLQAASDWSSVTQDMSEKAQTQNVAGLNQLITSVSLELVAQLNANVTDLSHSRTLIMYMLSLLKPTYGSYPATTDFMSDALSTLESVGSELGLQSNTSVSQIVEQVDGLLQRYAGETVEGIMLHVLKIFGVAMKWMETGSYTDGPILDRVTSNTAAVTEGFSVSLATGQSVQYVQQYSSHRLVADNVEGVVGGKSVLDVPPGLMGMFEAKNASFRYSSGQTGVTGRVTVGAHMYGAVSGPVNGSTPLTPLVGVSMSVSNPISQVSIVMPVSRTAVVTASQSVLVARCVRWSNGGFEDSGCSVEGVDLTAGTVTCRCSVGVPGARRRLAQQPATFQGVTVIAVGEFQTYDCELMSKNCTGGQYLSGCGNGSRGECLTCSTCTQSEYMLTDCSPSANRRCAACSQLYCNQDYRRSACGGGGRGSCVACTRCGANQRQLVSCGENSASQDAVCIDTADGTATGTKLLVLTGAVRVGSSLNETMRGKFILGLATAAGVNSSSVNITYIREVHGARRALAVEYDVGYQVFLELNAEWKSVQSNLGSEKLLEALRGQGLQNVQILEYPSVSVYLVGGSQTASTSGPYVDGTTEAATTKLSYAPQETTLPLSTTPLPPTAEGKISSSINVVLICVLPCIAGTMCMCFACTYCRRGPKARCWTCKSEESQQVGQSAAETIEGTADAQTVGALTNSDDEMHPFSARHIS</sequence>
<evidence type="ECO:0000313" key="13">
    <source>
        <dbReference type="Proteomes" id="UP000011087"/>
    </source>
</evidence>
<evidence type="ECO:0000256" key="4">
    <source>
        <dbReference type="ARBA" id="ARBA00022737"/>
    </source>
</evidence>
<proteinExistence type="inferred from homology"/>
<feature type="disulfide bond" evidence="7">
    <location>
        <begin position="246"/>
        <end position="264"/>
    </location>
</feature>
<evidence type="ECO:0000313" key="11">
    <source>
        <dbReference type="EMBL" id="EKX43891.1"/>
    </source>
</evidence>
<protein>
    <recommendedName>
        <fullName evidence="14">TNFR-Cys domain-containing protein</fullName>
    </recommendedName>
</protein>
<gene>
    <name evidence="11" type="ORF">GUITHDRAFT_110009</name>
</gene>
<dbReference type="InterPro" id="IPR001368">
    <property type="entry name" value="TNFR/NGFR_Cys_rich_reg"/>
</dbReference>
<dbReference type="PaxDb" id="55529-EKX43891"/>
<name>L1J5W4_GUITC</name>
<feature type="repeat" description="TNFR-Cys" evidence="7">
    <location>
        <begin position="222"/>
        <end position="264"/>
    </location>
</feature>
<evidence type="ECO:0000256" key="5">
    <source>
        <dbReference type="ARBA" id="ARBA00022989"/>
    </source>
</evidence>
<keyword evidence="13" id="KW-1185">Reference proteome</keyword>
<accession>L1J5W4</accession>
<dbReference type="Pfam" id="PF02010">
    <property type="entry name" value="REJ"/>
    <property type="match status" value="1"/>
</dbReference>
<dbReference type="RefSeq" id="XP_005830871.1">
    <property type="nucleotide sequence ID" value="XM_005830814.1"/>
</dbReference>
<dbReference type="InterPro" id="IPR002859">
    <property type="entry name" value="PKD/REJ-like"/>
</dbReference>
<feature type="repeat" description="TNFR-Cys" evidence="7">
    <location>
        <begin position="169"/>
        <end position="215"/>
    </location>
</feature>
<evidence type="ECO:0000256" key="8">
    <source>
        <dbReference type="SAM" id="Phobius"/>
    </source>
</evidence>
<evidence type="ECO:0000256" key="2">
    <source>
        <dbReference type="ARBA" id="ARBA00007200"/>
    </source>
</evidence>
<feature type="domain" description="TNFR-Cys" evidence="9">
    <location>
        <begin position="222"/>
        <end position="264"/>
    </location>
</feature>
<dbReference type="PANTHER" id="PTHR46730">
    <property type="entry name" value="POLYCYSTIN-1"/>
    <property type="match status" value="1"/>
</dbReference>
<keyword evidence="6 8" id="KW-0472">Membrane</keyword>
<feature type="disulfide bond" evidence="7">
    <location>
        <begin position="93"/>
        <end position="111"/>
    </location>
</feature>
<feature type="disulfide bond" evidence="7">
    <location>
        <begin position="243"/>
        <end position="256"/>
    </location>
</feature>
<evidence type="ECO:0000259" key="10">
    <source>
        <dbReference type="PROSITE" id="PS51111"/>
    </source>
</evidence>
<evidence type="ECO:0000256" key="7">
    <source>
        <dbReference type="PROSITE-ProRule" id="PRU00206"/>
    </source>
</evidence>
<comment type="caution">
    <text evidence="7">Lacks conserved residue(s) required for the propagation of feature annotation.</text>
</comment>
<dbReference type="GeneID" id="17300559"/>
<evidence type="ECO:0008006" key="14">
    <source>
        <dbReference type="Google" id="ProtNLM"/>
    </source>
</evidence>
<comment type="subcellular location">
    <subcellularLocation>
        <location evidence="1">Membrane</location>
    </subcellularLocation>
</comment>
<feature type="domain" description="TNFR-Cys" evidence="9">
    <location>
        <begin position="169"/>
        <end position="215"/>
    </location>
</feature>
<feature type="domain" description="TNFR-Cys" evidence="9">
    <location>
        <begin position="62"/>
        <end position="111"/>
    </location>
</feature>
<dbReference type="InterPro" id="IPR014010">
    <property type="entry name" value="REJ_dom"/>
</dbReference>
<feature type="disulfide bond" evidence="7">
    <location>
        <begin position="3205"/>
        <end position="3223"/>
    </location>
</feature>
<dbReference type="GO" id="GO:0006816">
    <property type="term" value="P:calcium ion transport"/>
    <property type="evidence" value="ECO:0007669"/>
    <property type="project" value="TreeGrafter"/>
</dbReference>